<protein>
    <submittedName>
        <fullName evidence="2">PilZ domain-containing protein</fullName>
    </submittedName>
</protein>
<comment type="caution">
    <text evidence="2">The sequence shown here is derived from an EMBL/GenBank/DDBJ whole genome shotgun (WGS) entry which is preliminary data.</text>
</comment>
<evidence type="ECO:0000259" key="1">
    <source>
        <dbReference type="Pfam" id="PF07238"/>
    </source>
</evidence>
<organism evidence="2 3">
    <name type="scientific">Brevibacillus agri</name>
    <dbReference type="NCBI Taxonomy" id="51101"/>
    <lineage>
        <taxon>Bacteria</taxon>
        <taxon>Bacillati</taxon>
        <taxon>Bacillota</taxon>
        <taxon>Bacilli</taxon>
        <taxon>Bacillales</taxon>
        <taxon>Paenibacillaceae</taxon>
        <taxon>Brevibacillus</taxon>
    </lineage>
</organism>
<dbReference type="Proteomes" id="UP000276178">
    <property type="component" value="Unassembled WGS sequence"/>
</dbReference>
<reference evidence="2 3" key="1">
    <citation type="submission" date="2018-10" db="EMBL/GenBank/DDBJ databases">
        <title>Phylogenomics of Brevibacillus.</title>
        <authorList>
            <person name="Dunlap C."/>
        </authorList>
    </citation>
    <scope>NUCLEOTIDE SEQUENCE [LARGE SCALE GENOMIC DNA]</scope>
    <source>
        <strain evidence="2 3">NRRL NRS 1219</strain>
    </source>
</reference>
<gene>
    <name evidence="2" type="ORF">EB820_08475</name>
</gene>
<name>A0A3M8B016_9BACL</name>
<feature type="domain" description="PilZ" evidence="1">
    <location>
        <begin position="51"/>
        <end position="128"/>
    </location>
</feature>
<dbReference type="Pfam" id="PF07238">
    <property type="entry name" value="PilZ"/>
    <property type="match status" value="1"/>
</dbReference>
<evidence type="ECO:0000313" key="2">
    <source>
        <dbReference type="EMBL" id="RNB56779.1"/>
    </source>
</evidence>
<sequence length="140" mass="16764">MSKVVNILVSVHKLRDTERRRAFRINLLDQVCIFEFIDFGDKLLEPLMQRKGEGKIKNIGRTGIKLSCEFDLPVRKQIFLQLYFVLDDEEFTFKGKIIRKEELMNEIIYGIDFIEADPKEEQRLLQVIQRMEIERRKKTE</sequence>
<proteinExistence type="predicted"/>
<dbReference type="Gene3D" id="2.40.10.220">
    <property type="entry name" value="predicted glycosyltransferase like domains"/>
    <property type="match status" value="1"/>
</dbReference>
<dbReference type="InterPro" id="IPR009875">
    <property type="entry name" value="PilZ_domain"/>
</dbReference>
<dbReference type="OrthoDB" id="2990437at2"/>
<dbReference type="GO" id="GO:0035438">
    <property type="term" value="F:cyclic-di-GMP binding"/>
    <property type="evidence" value="ECO:0007669"/>
    <property type="project" value="InterPro"/>
</dbReference>
<dbReference type="EMBL" id="RHHN01000027">
    <property type="protein sequence ID" value="RNB56779.1"/>
    <property type="molecule type" value="Genomic_DNA"/>
</dbReference>
<dbReference type="AlphaFoldDB" id="A0A3M8B016"/>
<accession>A0A3M8B016</accession>
<evidence type="ECO:0000313" key="3">
    <source>
        <dbReference type="Proteomes" id="UP000276178"/>
    </source>
</evidence>